<dbReference type="SUPFAM" id="SSF51206">
    <property type="entry name" value="cAMP-binding domain-like"/>
    <property type="match status" value="2"/>
</dbReference>
<feature type="domain" description="Cyclic nucleotide-binding" evidence="1">
    <location>
        <begin position="190"/>
        <end position="240"/>
    </location>
</feature>
<accession>A0A1R2B123</accession>
<feature type="domain" description="Cyclic nucleotide-binding" evidence="1">
    <location>
        <begin position="48"/>
        <end position="170"/>
    </location>
</feature>
<proteinExistence type="predicted"/>
<name>A0A1R2B123_9CILI</name>
<dbReference type="PROSITE" id="PS50042">
    <property type="entry name" value="CNMP_BINDING_3"/>
    <property type="match status" value="2"/>
</dbReference>
<reference evidence="2 3" key="1">
    <citation type="submission" date="2016-11" db="EMBL/GenBank/DDBJ databases">
        <title>The macronuclear genome of Stentor coeruleus: a giant cell with tiny introns.</title>
        <authorList>
            <person name="Slabodnick M."/>
            <person name="Ruby J.G."/>
            <person name="Reiff S.B."/>
            <person name="Swart E.C."/>
            <person name="Gosai S."/>
            <person name="Prabakaran S."/>
            <person name="Witkowska E."/>
            <person name="Larue G.E."/>
            <person name="Fisher S."/>
            <person name="Freeman R.M."/>
            <person name="Gunawardena J."/>
            <person name="Chu W."/>
            <person name="Stover N.A."/>
            <person name="Gregory B.D."/>
            <person name="Nowacki M."/>
            <person name="Derisi J."/>
            <person name="Roy S.W."/>
            <person name="Marshall W.F."/>
            <person name="Sood P."/>
        </authorList>
    </citation>
    <scope>NUCLEOTIDE SEQUENCE [LARGE SCALE GENOMIC DNA]</scope>
    <source>
        <strain evidence="2">WM001</strain>
    </source>
</reference>
<sequence>MITQISLLEIPTANRGQTDTEKLLRLSSCFKFFQDLFERQGTLEMTNNICKNLTVSHYNPGQFVFRTGDPADKYYFLLKGTVKIMSNKYVEMEDPGDDEIHKLIRKNTEATHVRVKKTKDNVPEIQVGILNPGDAFGEAAIINDKPRYFSVVANENITVATLHKTDYFKLEGNQEKQISEKVEFLRTIDAFKTWSRVSLYNLSFYFKELKYIRGTVVYKEGDIPNVIYLIKEGEFKFTQRFSINVGSKYSVDKGGKGNSGLLSTRNSTIRTKDLQVVTKQQGEMFGFEEIFDKLPNRLFTCTCISQTGKLFYISEKNFTKKVAHPESLKIIDEQCKTFRNWIYPRLEELKNLELFKDDNSYTPYQKIKLTPRSSTTSSAHRPLNYTEYISDSQPLPLILKKILTAKHEESLSSRKKSRTNAVNFSMFQTEFEDIDRRKSSKFNTSFIFDTSRKSCFIPTKLSKKRIKKTQTTII</sequence>
<protein>
    <recommendedName>
        <fullName evidence="1">Cyclic nucleotide-binding domain-containing protein</fullName>
    </recommendedName>
</protein>
<evidence type="ECO:0000313" key="3">
    <source>
        <dbReference type="Proteomes" id="UP000187209"/>
    </source>
</evidence>
<comment type="caution">
    <text evidence="2">The sequence shown here is derived from an EMBL/GenBank/DDBJ whole genome shotgun (WGS) entry which is preliminary data.</text>
</comment>
<keyword evidence="3" id="KW-1185">Reference proteome</keyword>
<dbReference type="Gene3D" id="2.60.120.10">
    <property type="entry name" value="Jelly Rolls"/>
    <property type="match status" value="2"/>
</dbReference>
<dbReference type="AlphaFoldDB" id="A0A1R2B123"/>
<dbReference type="Pfam" id="PF00027">
    <property type="entry name" value="cNMP_binding"/>
    <property type="match status" value="1"/>
</dbReference>
<dbReference type="InterPro" id="IPR000595">
    <property type="entry name" value="cNMP-bd_dom"/>
</dbReference>
<evidence type="ECO:0000313" key="2">
    <source>
        <dbReference type="EMBL" id="OMJ70437.1"/>
    </source>
</evidence>
<dbReference type="CDD" id="cd00038">
    <property type="entry name" value="CAP_ED"/>
    <property type="match status" value="2"/>
</dbReference>
<organism evidence="2 3">
    <name type="scientific">Stentor coeruleus</name>
    <dbReference type="NCBI Taxonomy" id="5963"/>
    <lineage>
        <taxon>Eukaryota</taxon>
        <taxon>Sar</taxon>
        <taxon>Alveolata</taxon>
        <taxon>Ciliophora</taxon>
        <taxon>Postciliodesmatophora</taxon>
        <taxon>Heterotrichea</taxon>
        <taxon>Heterotrichida</taxon>
        <taxon>Stentoridae</taxon>
        <taxon>Stentor</taxon>
    </lineage>
</organism>
<gene>
    <name evidence="2" type="ORF">SteCoe_31576</name>
</gene>
<dbReference type="PANTHER" id="PTHR23011">
    <property type="entry name" value="CYCLIC NUCLEOTIDE-BINDING DOMAIN CONTAINING PROTEIN"/>
    <property type="match status" value="1"/>
</dbReference>
<dbReference type="SMART" id="SM00100">
    <property type="entry name" value="cNMP"/>
    <property type="match status" value="2"/>
</dbReference>
<dbReference type="InterPro" id="IPR018490">
    <property type="entry name" value="cNMP-bd_dom_sf"/>
</dbReference>
<dbReference type="Proteomes" id="UP000187209">
    <property type="component" value="Unassembled WGS sequence"/>
</dbReference>
<dbReference type="PANTHER" id="PTHR23011:SF28">
    <property type="entry name" value="CYCLIC NUCLEOTIDE-BINDING DOMAIN CONTAINING PROTEIN"/>
    <property type="match status" value="1"/>
</dbReference>
<evidence type="ECO:0000259" key="1">
    <source>
        <dbReference type="PROSITE" id="PS50042"/>
    </source>
</evidence>
<dbReference type="InterPro" id="IPR014710">
    <property type="entry name" value="RmlC-like_jellyroll"/>
</dbReference>
<dbReference type="EMBL" id="MPUH01001087">
    <property type="protein sequence ID" value="OMJ70437.1"/>
    <property type="molecule type" value="Genomic_DNA"/>
</dbReference>
<dbReference type="OrthoDB" id="289424at2759"/>